<dbReference type="InterPro" id="IPR007060">
    <property type="entry name" value="FtsL/DivIC"/>
</dbReference>
<proteinExistence type="predicted"/>
<feature type="transmembrane region" description="Helical" evidence="2">
    <location>
        <begin position="38"/>
        <end position="57"/>
    </location>
</feature>
<keyword evidence="2" id="KW-0472">Membrane</keyword>
<organism evidence="3 4">
    <name type="scientific">Robertmurraya beringensis</name>
    <dbReference type="NCBI Taxonomy" id="641660"/>
    <lineage>
        <taxon>Bacteria</taxon>
        <taxon>Bacillati</taxon>
        <taxon>Bacillota</taxon>
        <taxon>Bacilli</taxon>
        <taxon>Bacillales</taxon>
        <taxon>Bacillaceae</taxon>
        <taxon>Robertmurraya</taxon>
    </lineage>
</organism>
<dbReference type="InterPro" id="IPR039076">
    <property type="entry name" value="DivIC"/>
</dbReference>
<evidence type="ECO:0000256" key="1">
    <source>
        <dbReference type="SAM" id="Coils"/>
    </source>
</evidence>
<accession>A0ABV6KKD0</accession>
<gene>
    <name evidence="3" type="ORF">ACFFHF_00185</name>
</gene>
<dbReference type="RefSeq" id="WP_377057349.1">
    <property type="nucleotide sequence ID" value="NZ_JBHLUU010000001.1"/>
</dbReference>
<dbReference type="PANTHER" id="PTHR40027">
    <property type="entry name" value="CELL DIVISION PROTEIN DIVIC"/>
    <property type="match status" value="1"/>
</dbReference>
<dbReference type="PANTHER" id="PTHR40027:SF1">
    <property type="entry name" value="CELL DIVISION PROTEIN DIVIC"/>
    <property type="match status" value="1"/>
</dbReference>
<dbReference type="Pfam" id="PF04977">
    <property type="entry name" value="DivIC"/>
    <property type="match status" value="1"/>
</dbReference>
<reference evidence="3 4" key="1">
    <citation type="submission" date="2024-09" db="EMBL/GenBank/DDBJ databases">
        <authorList>
            <person name="Sun Q."/>
            <person name="Mori K."/>
        </authorList>
    </citation>
    <scope>NUCLEOTIDE SEQUENCE [LARGE SCALE GENOMIC DNA]</scope>
    <source>
        <strain evidence="3 4">CGMCC 1.9126</strain>
    </source>
</reference>
<keyword evidence="4" id="KW-1185">Reference proteome</keyword>
<name>A0ABV6KKD0_9BACI</name>
<dbReference type="Proteomes" id="UP001589738">
    <property type="component" value="Unassembled WGS sequence"/>
</dbReference>
<protein>
    <submittedName>
        <fullName evidence="3">Septum formation initiator family protein</fullName>
    </submittedName>
</protein>
<sequence length="129" mass="15021">MSVVRKRNITKIPSQYVQHQEMAVIQNARKRTLLIRRLSVFIVIVGLAAYFIVSTLLRQSATLEAMKEEKQKADQELVALKKEETILKEEIIKLNDEEYIAKLARKDFFLSDSNEIIFNLPAEKKDKEK</sequence>
<keyword evidence="1" id="KW-0175">Coiled coil</keyword>
<evidence type="ECO:0000313" key="4">
    <source>
        <dbReference type="Proteomes" id="UP001589738"/>
    </source>
</evidence>
<keyword evidence="2" id="KW-1133">Transmembrane helix</keyword>
<feature type="coiled-coil region" evidence="1">
    <location>
        <begin position="56"/>
        <end position="97"/>
    </location>
</feature>
<dbReference type="EMBL" id="JBHLUU010000001">
    <property type="protein sequence ID" value="MFC0473768.1"/>
    <property type="molecule type" value="Genomic_DNA"/>
</dbReference>
<comment type="caution">
    <text evidence="3">The sequence shown here is derived from an EMBL/GenBank/DDBJ whole genome shotgun (WGS) entry which is preliminary data.</text>
</comment>
<evidence type="ECO:0000313" key="3">
    <source>
        <dbReference type="EMBL" id="MFC0473768.1"/>
    </source>
</evidence>
<keyword evidence="2" id="KW-0812">Transmembrane</keyword>
<evidence type="ECO:0000256" key="2">
    <source>
        <dbReference type="SAM" id="Phobius"/>
    </source>
</evidence>